<dbReference type="InterPro" id="IPR043143">
    <property type="entry name" value="Mal/L-sulf/L-lact_DH-like_NADP"/>
</dbReference>
<dbReference type="Pfam" id="PF02615">
    <property type="entry name" value="Ldh_2"/>
    <property type="match status" value="1"/>
</dbReference>
<dbReference type="InterPro" id="IPR036111">
    <property type="entry name" value="Mal/L-sulfo/L-lacto_DH-like_sf"/>
</dbReference>
<dbReference type="Gene3D" id="3.30.1370.60">
    <property type="entry name" value="Hypothetical oxidoreductase yiak, domain 2"/>
    <property type="match status" value="1"/>
</dbReference>
<evidence type="ECO:0000256" key="2">
    <source>
        <dbReference type="ARBA" id="ARBA00023002"/>
    </source>
</evidence>
<accession>A0A520S3C3</accession>
<sequence>MLKRFLVPPEDQIYVKEEAIRSATKQIFKKMSVEDKDAALMTDVLITSDLRGCESHGVSNMLRNYIDWYRNDIVNPCPKVKCVRDSLVTATIDGDRGLGIQVGPGAMEIAIDKANKTGLGSVVVQNCSHAGMLAYYPMMAVSKEMIGIAMHSIGGTLQLPTFGSEAIYGTHPIAWGVPAGKMPPFMFDIATTQVAANKLMLTRRIGSHLEPGWIADLQGEPIMEKLRSPEYGQFLMLPFGGTRENGSHKGFGFATIVDIMGGILSGNGPGHLNPQRKNGLFLMAIQVEAFVDKADFKKDMDALLERIANMKPTQGHERVYYAGLIEHEETQKRKKDGIPYHREVVEWFEQAALEMDLNYSLR</sequence>
<dbReference type="EMBL" id="SHAG01000006">
    <property type="protein sequence ID" value="RZO76963.1"/>
    <property type="molecule type" value="Genomic_DNA"/>
</dbReference>
<proteinExistence type="inferred from homology"/>
<dbReference type="Gene3D" id="1.10.1530.10">
    <property type="match status" value="1"/>
</dbReference>
<dbReference type="GO" id="GO:0016491">
    <property type="term" value="F:oxidoreductase activity"/>
    <property type="evidence" value="ECO:0007669"/>
    <property type="project" value="UniProtKB-KW"/>
</dbReference>
<evidence type="ECO:0000313" key="3">
    <source>
        <dbReference type="EMBL" id="RZO76963.1"/>
    </source>
</evidence>
<dbReference type="PANTHER" id="PTHR11091:SF0">
    <property type="entry name" value="MALATE DEHYDROGENASE"/>
    <property type="match status" value="1"/>
</dbReference>
<evidence type="ECO:0000256" key="1">
    <source>
        <dbReference type="ARBA" id="ARBA00006056"/>
    </source>
</evidence>
<dbReference type="InterPro" id="IPR043144">
    <property type="entry name" value="Mal/L-sulf/L-lact_DH-like_ah"/>
</dbReference>
<reference evidence="3 4" key="1">
    <citation type="submission" date="2019-02" db="EMBL/GenBank/DDBJ databases">
        <title>Prokaryotic population dynamics and viral predation in marine succession experiment using metagenomics: the confinement effect.</title>
        <authorList>
            <person name="Haro-Moreno J.M."/>
            <person name="Rodriguez-Valera F."/>
            <person name="Lopez-Perez M."/>
        </authorList>
    </citation>
    <scope>NUCLEOTIDE SEQUENCE [LARGE SCALE GENOMIC DNA]</scope>
    <source>
        <strain evidence="3">MED-G157</strain>
    </source>
</reference>
<keyword evidence="2" id="KW-0560">Oxidoreductase</keyword>
<dbReference type="SUPFAM" id="SSF89733">
    <property type="entry name" value="L-sulfolactate dehydrogenase-like"/>
    <property type="match status" value="1"/>
</dbReference>
<name>A0A520S3C3_9GAMM</name>
<dbReference type="PANTHER" id="PTHR11091">
    <property type="entry name" value="OXIDOREDUCTASE-RELATED"/>
    <property type="match status" value="1"/>
</dbReference>
<dbReference type="InterPro" id="IPR003767">
    <property type="entry name" value="Malate/L-lactate_DH-like"/>
</dbReference>
<evidence type="ECO:0000313" key="4">
    <source>
        <dbReference type="Proteomes" id="UP000316199"/>
    </source>
</evidence>
<comment type="similarity">
    <text evidence="1">Belongs to the LDH2/MDH2 oxidoreductase family.</text>
</comment>
<gene>
    <name evidence="3" type="ORF">EVA68_02785</name>
</gene>
<dbReference type="AlphaFoldDB" id="A0A520S3C3"/>
<protein>
    <submittedName>
        <fullName evidence="3">Ldh family oxidoreductase</fullName>
    </submittedName>
</protein>
<comment type="caution">
    <text evidence="3">The sequence shown here is derived from an EMBL/GenBank/DDBJ whole genome shotgun (WGS) entry which is preliminary data.</text>
</comment>
<dbReference type="Proteomes" id="UP000316199">
    <property type="component" value="Unassembled WGS sequence"/>
</dbReference>
<organism evidence="3 4">
    <name type="scientific">OM182 bacterium</name>
    <dbReference type="NCBI Taxonomy" id="2510334"/>
    <lineage>
        <taxon>Bacteria</taxon>
        <taxon>Pseudomonadati</taxon>
        <taxon>Pseudomonadota</taxon>
        <taxon>Gammaproteobacteria</taxon>
        <taxon>OMG group</taxon>
        <taxon>OM182 clade</taxon>
    </lineage>
</organism>